<dbReference type="GO" id="GO:0008840">
    <property type="term" value="F:4-hydroxy-tetrahydrodipicolinate synthase activity"/>
    <property type="evidence" value="ECO:0007669"/>
    <property type="project" value="TreeGrafter"/>
</dbReference>
<dbReference type="PANTHER" id="PTHR12128:SF66">
    <property type="entry name" value="4-HYDROXY-2-OXOGLUTARATE ALDOLASE, MITOCHONDRIAL"/>
    <property type="match status" value="1"/>
</dbReference>
<feature type="active site" description="Proton donor/acceptor" evidence="4">
    <location>
        <position position="135"/>
    </location>
</feature>
<sequence length="296" mass="31129">MSVMRGLSAFPITPATPDGRVIEDDLRRILTRLVRAEVDSIGLLGSTGSYAYLPLDERRRALEIALDVARGRVPVIVGVGTLTTRDSVALARHAAGAGAAGLLLAPVSYTPLTEDEITAHYAAVADAGGLPLCIYNNPSTTHVTMSHGLIARLAALPHVAAVKMPLPAQGSIADEVAALRPALPEGFVIGYSGDWGCTRALLDRADAWFSVAAGLWPDMTLTLSCAAQAGDAPGTAATEDRFQPLWDLFRRHGSLRVVHAAARLMDLTEADPQPPVLPLPDAELPALRTAIRAMGG</sequence>
<dbReference type="Gene3D" id="3.20.20.70">
    <property type="entry name" value="Aldolase class I"/>
    <property type="match status" value="1"/>
</dbReference>
<proteinExistence type="inferred from homology"/>
<reference evidence="6 7" key="1">
    <citation type="submission" date="2018-09" db="EMBL/GenBank/DDBJ databases">
        <title>Paracoccus onubensis nov. sp. a moderate halophilic bacterium isolated from Gruta de las Maravillas (Aracena, Spain).</title>
        <authorList>
            <person name="Jurado V."/>
            <person name="Gutierrez-Patricio S."/>
            <person name="Gonzalez-Pimentel J.L."/>
            <person name="Laiz L."/>
            <person name="Saiz-Jimenez C."/>
        </authorList>
    </citation>
    <scope>NUCLEOTIDE SEQUENCE [LARGE SCALE GENOMIC DNA]</scope>
    <source>
        <strain evidence="6 7">DSM 19484</strain>
    </source>
</reference>
<dbReference type="PANTHER" id="PTHR12128">
    <property type="entry name" value="DIHYDRODIPICOLINATE SYNTHASE"/>
    <property type="match status" value="1"/>
</dbReference>
<gene>
    <name evidence="6" type="ORF">D3P06_04380</name>
</gene>
<dbReference type="EMBL" id="QZEV01000011">
    <property type="protein sequence ID" value="RJL06279.1"/>
    <property type="molecule type" value="Genomic_DNA"/>
</dbReference>
<dbReference type="AlphaFoldDB" id="A0A419A0C4"/>
<evidence type="ECO:0000256" key="2">
    <source>
        <dbReference type="ARBA" id="ARBA00023239"/>
    </source>
</evidence>
<comment type="similarity">
    <text evidence="1 3">Belongs to the DapA family.</text>
</comment>
<evidence type="ECO:0000256" key="3">
    <source>
        <dbReference type="PIRNR" id="PIRNR001365"/>
    </source>
</evidence>
<dbReference type="PRINTS" id="PR00146">
    <property type="entry name" value="DHPICSNTHASE"/>
</dbReference>
<dbReference type="RefSeq" id="WP_119885389.1">
    <property type="nucleotide sequence ID" value="NZ_CP067169.1"/>
</dbReference>
<dbReference type="SUPFAM" id="SSF51569">
    <property type="entry name" value="Aldolase"/>
    <property type="match status" value="1"/>
</dbReference>
<dbReference type="InterPro" id="IPR013785">
    <property type="entry name" value="Aldolase_TIM"/>
</dbReference>
<evidence type="ECO:0000256" key="5">
    <source>
        <dbReference type="PIRSR" id="PIRSR001365-2"/>
    </source>
</evidence>
<dbReference type="Pfam" id="PF00701">
    <property type="entry name" value="DHDPS"/>
    <property type="match status" value="1"/>
</dbReference>
<dbReference type="OrthoDB" id="9778880at2"/>
<protein>
    <submittedName>
        <fullName evidence="6">Dihydrodipicolinate synthase family protein</fullName>
    </submittedName>
</protein>
<dbReference type="PIRSF" id="PIRSF001365">
    <property type="entry name" value="DHDPS"/>
    <property type="match status" value="1"/>
</dbReference>
<name>A0A419A0C4_9RHOB</name>
<organism evidence="6 7">
    <name type="scientific">Paracoccus aestuarii</name>
    <dbReference type="NCBI Taxonomy" id="453842"/>
    <lineage>
        <taxon>Bacteria</taxon>
        <taxon>Pseudomonadati</taxon>
        <taxon>Pseudomonadota</taxon>
        <taxon>Alphaproteobacteria</taxon>
        <taxon>Rhodobacterales</taxon>
        <taxon>Paracoccaceae</taxon>
        <taxon>Paracoccus</taxon>
    </lineage>
</organism>
<evidence type="ECO:0000256" key="4">
    <source>
        <dbReference type="PIRSR" id="PIRSR001365-1"/>
    </source>
</evidence>
<evidence type="ECO:0000313" key="6">
    <source>
        <dbReference type="EMBL" id="RJL06279.1"/>
    </source>
</evidence>
<feature type="binding site" evidence="5">
    <location>
        <position position="47"/>
    </location>
    <ligand>
        <name>pyruvate</name>
        <dbReference type="ChEBI" id="CHEBI:15361"/>
    </ligand>
</feature>
<feature type="active site" description="Schiff-base intermediate with substrate" evidence="4">
    <location>
        <position position="163"/>
    </location>
</feature>
<evidence type="ECO:0000256" key="1">
    <source>
        <dbReference type="ARBA" id="ARBA00007592"/>
    </source>
</evidence>
<dbReference type="SMART" id="SM01130">
    <property type="entry name" value="DHDPS"/>
    <property type="match status" value="1"/>
</dbReference>
<comment type="caution">
    <text evidence="6">The sequence shown here is derived from an EMBL/GenBank/DDBJ whole genome shotgun (WGS) entry which is preliminary data.</text>
</comment>
<dbReference type="CDD" id="cd00408">
    <property type="entry name" value="DHDPS-like"/>
    <property type="match status" value="1"/>
</dbReference>
<dbReference type="InterPro" id="IPR002220">
    <property type="entry name" value="DapA-like"/>
</dbReference>
<dbReference type="Proteomes" id="UP000285530">
    <property type="component" value="Unassembled WGS sequence"/>
</dbReference>
<keyword evidence="2 3" id="KW-0456">Lyase</keyword>
<evidence type="ECO:0000313" key="7">
    <source>
        <dbReference type="Proteomes" id="UP000285530"/>
    </source>
</evidence>
<keyword evidence="7" id="KW-1185">Reference proteome</keyword>
<accession>A0A419A0C4</accession>